<protein>
    <recommendedName>
        <fullName evidence="4">Adenosine deaminase</fullName>
    </recommendedName>
</protein>
<evidence type="ECO:0008006" key="4">
    <source>
        <dbReference type="Google" id="ProtNLM"/>
    </source>
</evidence>
<reference evidence="3" key="1">
    <citation type="journal article" date="2019" name="Int. J. Syst. Evol. Microbiol.">
        <title>The Global Catalogue of Microorganisms (GCM) 10K type strain sequencing project: providing services to taxonomists for standard genome sequencing and annotation.</title>
        <authorList>
            <consortium name="The Broad Institute Genomics Platform"/>
            <consortium name="The Broad Institute Genome Sequencing Center for Infectious Disease"/>
            <person name="Wu L."/>
            <person name="Ma J."/>
        </authorList>
    </citation>
    <scope>NUCLEOTIDE SEQUENCE [LARGE SCALE GENOMIC DNA]</scope>
    <source>
        <strain evidence="3">KCTC 52168</strain>
    </source>
</reference>
<keyword evidence="3" id="KW-1185">Reference proteome</keyword>
<sequence length="119" mass="12595">MKLQTIAVVAAAVALTGCASILNEQTQSINVATSNGKEVTGTVNGQPFKAPGVVQVTRENKNKTFVVNDASCVKETIAEKTVDTKFFINILSGGVFGSSTDYGTEKMWAYSPTVTINCK</sequence>
<feature type="chain" id="PRO_5045416248" description="Adenosine deaminase" evidence="1">
    <location>
        <begin position="20"/>
        <end position="119"/>
    </location>
</feature>
<evidence type="ECO:0000256" key="1">
    <source>
        <dbReference type="SAM" id="SignalP"/>
    </source>
</evidence>
<organism evidence="2 3">
    <name type="scientific">Piscinibacterium candidicorallinum</name>
    <dbReference type="NCBI Taxonomy" id="1793872"/>
    <lineage>
        <taxon>Bacteria</taxon>
        <taxon>Pseudomonadati</taxon>
        <taxon>Pseudomonadota</taxon>
        <taxon>Betaproteobacteria</taxon>
        <taxon>Burkholderiales</taxon>
        <taxon>Piscinibacterium</taxon>
    </lineage>
</organism>
<keyword evidence="1" id="KW-0732">Signal</keyword>
<accession>A0ABV7H292</accession>
<feature type="signal peptide" evidence="1">
    <location>
        <begin position="1"/>
        <end position="19"/>
    </location>
</feature>
<gene>
    <name evidence="2" type="ORF">ACFOEN_03525</name>
</gene>
<comment type="caution">
    <text evidence="2">The sequence shown here is derived from an EMBL/GenBank/DDBJ whole genome shotgun (WGS) entry which is preliminary data.</text>
</comment>
<evidence type="ECO:0000313" key="3">
    <source>
        <dbReference type="Proteomes" id="UP001595556"/>
    </source>
</evidence>
<dbReference type="RefSeq" id="WP_377301141.1">
    <property type="nucleotide sequence ID" value="NZ_CP180191.1"/>
</dbReference>
<proteinExistence type="predicted"/>
<evidence type="ECO:0000313" key="2">
    <source>
        <dbReference type="EMBL" id="MFC3146708.1"/>
    </source>
</evidence>
<name>A0ABV7H292_9BURK</name>
<dbReference type="EMBL" id="JBHRTI010000003">
    <property type="protein sequence ID" value="MFC3146708.1"/>
    <property type="molecule type" value="Genomic_DNA"/>
</dbReference>
<dbReference type="Proteomes" id="UP001595556">
    <property type="component" value="Unassembled WGS sequence"/>
</dbReference>
<dbReference type="PROSITE" id="PS51257">
    <property type="entry name" value="PROKAR_LIPOPROTEIN"/>
    <property type="match status" value="1"/>
</dbReference>